<dbReference type="Proteomes" id="UP000050482">
    <property type="component" value="Unassembled WGS sequence"/>
</dbReference>
<gene>
    <name evidence="1" type="ORF">AN477_13750</name>
</gene>
<reference evidence="1 2" key="1">
    <citation type="submission" date="2015-09" db="EMBL/GenBank/DDBJ databases">
        <title>Draft genome sequence of Alicyclobacillus ferrooxydans DSM 22381.</title>
        <authorList>
            <person name="Hemp J."/>
        </authorList>
    </citation>
    <scope>NUCLEOTIDE SEQUENCE [LARGE SCALE GENOMIC DNA]</scope>
    <source>
        <strain evidence="1 2">TC-34</strain>
    </source>
</reference>
<evidence type="ECO:0000313" key="1">
    <source>
        <dbReference type="EMBL" id="KPV43151.1"/>
    </source>
</evidence>
<dbReference type="AlphaFoldDB" id="A0A0P9CU08"/>
<keyword evidence="2" id="KW-1185">Reference proteome</keyword>
<sequence>MELIVRIVYLTPTNYPIIKTVVLRHQMAQITIPIEAHDNALGCRLYGAKQPETGRNATENEFKHIRQWIRSAQLIEEFLDGSNGTNESQNKILIDLIRGNPIRITPLAENTIHLVDGGGAVRILRQAELRVFLDTL</sequence>
<name>A0A0P9CU08_9BACL</name>
<dbReference type="EMBL" id="LJCO01000056">
    <property type="protein sequence ID" value="KPV43151.1"/>
    <property type="molecule type" value="Genomic_DNA"/>
</dbReference>
<evidence type="ECO:0000313" key="2">
    <source>
        <dbReference type="Proteomes" id="UP000050482"/>
    </source>
</evidence>
<organism evidence="1 2">
    <name type="scientific">Alicyclobacillus ferrooxydans</name>
    <dbReference type="NCBI Taxonomy" id="471514"/>
    <lineage>
        <taxon>Bacteria</taxon>
        <taxon>Bacillati</taxon>
        <taxon>Bacillota</taxon>
        <taxon>Bacilli</taxon>
        <taxon>Bacillales</taxon>
        <taxon>Alicyclobacillaceae</taxon>
        <taxon>Alicyclobacillus</taxon>
    </lineage>
</organism>
<accession>A0A0P9CU08</accession>
<comment type="caution">
    <text evidence="1">The sequence shown here is derived from an EMBL/GenBank/DDBJ whole genome shotgun (WGS) entry which is preliminary data.</text>
</comment>
<dbReference type="PATRIC" id="fig|471514.4.peg.3437"/>
<proteinExistence type="predicted"/>
<protein>
    <submittedName>
        <fullName evidence="1">Uncharacterized protein</fullName>
    </submittedName>
</protein>